<evidence type="ECO:0000256" key="3">
    <source>
        <dbReference type="SAM" id="MobiDB-lite"/>
    </source>
</evidence>
<dbReference type="InterPro" id="IPR050065">
    <property type="entry name" value="GlmU-like"/>
</dbReference>
<accession>A0A832MKW9</accession>
<evidence type="ECO:0000313" key="5">
    <source>
        <dbReference type="EMBL" id="HGZ44197.1"/>
    </source>
</evidence>
<sequence>MGRPRRVARRRADGTHRARAQLQLPAGPAARRDRTRRGARLRLPRAAEPRPLRGVRARERPRRRRRRVPRGRPRDRRVLDPRHGARGRARRQLPRPGLQRPQRVIRLHRRSAPLRVLRRAARAPPRRAVPRRARAARARRARPLGGRGGGPRRGARRGRRFRGGAGRRTGVNAFILAAGYGTRLGDLGRDTPKALIEIGGATMLERTARAVVAAGATRIVVNAHHHADAIERFIATHDLGAETVVSREPGRPLETGGGLLHARPLFRGDGPILVHNVDVVTDADLGALVRDHAAGGALATLAVQERETKRHLLFDDDGLFGREDLRHGARHDARAARGAVRRLAFAGIHVCSAELLDRITERGAFPIMDVYLRLAAEGAAIRPWLVHGLWLEIGSPERLETARAVLGGRA</sequence>
<evidence type="ECO:0000259" key="4">
    <source>
        <dbReference type="Pfam" id="PF12804"/>
    </source>
</evidence>
<dbReference type="InterPro" id="IPR025877">
    <property type="entry name" value="MobA-like_NTP_Trfase"/>
</dbReference>
<feature type="compositionally biased region" description="Basic residues" evidence="3">
    <location>
        <begin position="153"/>
        <end position="162"/>
    </location>
</feature>
<name>A0A832MKW9_UNCEI</name>
<dbReference type="SUPFAM" id="SSF53448">
    <property type="entry name" value="Nucleotide-diphospho-sugar transferases"/>
    <property type="match status" value="1"/>
</dbReference>
<proteinExistence type="predicted"/>
<feature type="compositionally biased region" description="Basic residues" evidence="3">
    <location>
        <begin position="53"/>
        <end position="75"/>
    </location>
</feature>
<dbReference type="Pfam" id="PF12804">
    <property type="entry name" value="NTP_transf_3"/>
    <property type="match status" value="1"/>
</dbReference>
<organism evidence="5">
    <name type="scientific">Eiseniibacteriota bacterium</name>
    <dbReference type="NCBI Taxonomy" id="2212470"/>
    <lineage>
        <taxon>Bacteria</taxon>
        <taxon>Candidatus Eiseniibacteriota</taxon>
    </lineage>
</organism>
<feature type="compositionally biased region" description="Basic residues" evidence="3">
    <location>
        <begin position="84"/>
        <end position="93"/>
    </location>
</feature>
<dbReference type="EMBL" id="DSQF01000025">
    <property type="protein sequence ID" value="HGZ44197.1"/>
    <property type="molecule type" value="Genomic_DNA"/>
</dbReference>
<dbReference type="InterPro" id="IPR029044">
    <property type="entry name" value="Nucleotide-diphossugar_trans"/>
</dbReference>
<dbReference type="PANTHER" id="PTHR43584:SF8">
    <property type="entry name" value="N-ACETYLMURAMATE ALPHA-1-PHOSPHATE URIDYLYLTRANSFERASE"/>
    <property type="match status" value="1"/>
</dbReference>
<feature type="region of interest" description="Disordered" evidence="3">
    <location>
        <begin position="120"/>
        <end position="164"/>
    </location>
</feature>
<reference evidence="5" key="1">
    <citation type="journal article" date="2020" name="mSystems">
        <title>Genome- and Community-Level Interaction Insights into Carbon Utilization and Element Cycling Functions of Hydrothermarchaeota in Hydrothermal Sediment.</title>
        <authorList>
            <person name="Zhou Z."/>
            <person name="Liu Y."/>
            <person name="Xu W."/>
            <person name="Pan J."/>
            <person name="Luo Z.H."/>
            <person name="Li M."/>
        </authorList>
    </citation>
    <scope>NUCLEOTIDE SEQUENCE [LARGE SCALE GENOMIC DNA]</scope>
    <source>
        <strain evidence="5">SpSt-381</strain>
    </source>
</reference>
<dbReference type="Gene3D" id="3.90.550.10">
    <property type="entry name" value="Spore Coat Polysaccharide Biosynthesis Protein SpsA, Chain A"/>
    <property type="match status" value="1"/>
</dbReference>
<dbReference type="GO" id="GO:0016779">
    <property type="term" value="F:nucleotidyltransferase activity"/>
    <property type="evidence" value="ECO:0007669"/>
    <property type="project" value="UniProtKB-KW"/>
</dbReference>
<feature type="compositionally biased region" description="Basic residues" evidence="3">
    <location>
        <begin position="33"/>
        <end position="43"/>
    </location>
</feature>
<feature type="region of interest" description="Disordered" evidence="3">
    <location>
        <begin position="1"/>
        <end position="105"/>
    </location>
</feature>
<keyword evidence="2" id="KW-0548">Nucleotidyltransferase</keyword>
<gene>
    <name evidence="5" type="ORF">ENR23_12425</name>
</gene>
<protein>
    <recommendedName>
        <fullName evidence="4">MobA-like NTP transferase domain-containing protein</fullName>
    </recommendedName>
</protein>
<feature type="domain" description="MobA-like NTP transferase" evidence="4">
    <location>
        <begin position="173"/>
        <end position="317"/>
    </location>
</feature>
<evidence type="ECO:0000256" key="1">
    <source>
        <dbReference type="ARBA" id="ARBA00022679"/>
    </source>
</evidence>
<dbReference type="AlphaFoldDB" id="A0A832MKW9"/>
<dbReference type="PANTHER" id="PTHR43584">
    <property type="entry name" value="NUCLEOTIDYL TRANSFERASE"/>
    <property type="match status" value="1"/>
</dbReference>
<comment type="caution">
    <text evidence="5">The sequence shown here is derived from an EMBL/GenBank/DDBJ whole genome shotgun (WGS) entry which is preliminary data.</text>
</comment>
<feature type="compositionally biased region" description="Basic residues" evidence="3">
    <location>
        <begin position="120"/>
        <end position="142"/>
    </location>
</feature>
<evidence type="ECO:0000256" key="2">
    <source>
        <dbReference type="ARBA" id="ARBA00022695"/>
    </source>
</evidence>
<keyword evidence="1" id="KW-0808">Transferase</keyword>